<evidence type="ECO:0000313" key="2">
    <source>
        <dbReference type="Proteomes" id="UP000225833"/>
    </source>
</evidence>
<dbReference type="EMBL" id="NIBS01000005">
    <property type="protein sequence ID" value="PHM28436.1"/>
    <property type="molecule type" value="Genomic_DNA"/>
</dbReference>
<dbReference type="AlphaFoldDB" id="A0A2D0J267"/>
<name>A0A2D0J267_XENBU</name>
<protein>
    <submittedName>
        <fullName evidence="1">Uncharacterized protein</fullName>
    </submittedName>
</protein>
<sequence length="42" mass="4887">MVGIARLFFKTGHKQNITNITPVLTQFQFDVILFDDFLDVGW</sequence>
<accession>A0A2D0J267</accession>
<evidence type="ECO:0000313" key="1">
    <source>
        <dbReference type="EMBL" id="PHM28436.1"/>
    </source>
</evidence>
<organism evidence="1 2">
    <name type="scientific">Xenorhabdus budapestensis</name>
    <dbReference type="NCBI Taxonomy" id="290110"/>
    <lineage>
        <taxon>Bacteria</taxon>
        <taxon>Pseudomonadati</taxon>
        <taxon>Pseudomonadota</taxon>
        <taxon>Gammaproteobacteria</taxon>
        <taxon>Enterobacterales</taxon>
        <taxon>Morganellaceae</taxon>
        <taxon>Xenorhabdus</taxon>
    </lineage>
</organism>
<gene>
    <name evidence="1" type="ORF">Xbud_01445</name>
</gene>
<dbReference type="Proteomes" id="UP000225833">
    <property type="component" value="Unassembled WGS sequence"/>
</dbReference>
<comment type="caution">
    <text evidence="1">The sequence shown here is derived from an EMBL/GenBank/DDBJ whole genome shotgun (WGS) entry which is preliminary data.</text>
</comment>
<reference evidence="1 2" key="1">
    <citation type="journal article" date="2017" name="Nat. Microbiol.">
        <title>Natural product diversity associated with the nematode symbionts Photorhabdus and Xenorhabdus.</title>
        <authorList>
            <person name="Tobias N.J."/>
            <person name="Wolff H."/>
            <person name="Djahanschiri B."/>
            <person name="Grundmann F."/>
            <person name="Kronenwerth M."/>
            <person name="Shi Y.M."/>
            <person name="Simonyi S."/>
            <person name="Grun P."/>
            <person name="Shapiro-Ilan D."/>
            <person name="Pidot S.J."/>
            <person name="Stinear T.P."/>
            <person name="Ebersberger I."/>
            <person name="Bode H.B."/>
        </authorList>
    </citation>
    <scope>NUCLEOTIDE SEQUENCE [LARGE SCALE GENOMIC DNA]</scope>
    <source>
        <strain evidence="1 2">DSM 16342</strain>
    </source>
</reference>
<proteinExistence type="predicted"/>